<dbReference type="AlphaFoldDB" id="A0A0R3W6Z0"/>
<reference evidence="5" key="1">
    <citation type="submission" date="2017-02" db="UniProtKB">
        <authorList>
            <consortium name="WormBaseParasite"/>
        </authorList>
    </citation>
    <scope>IDENTIFICATION</scope>
</reference>
<proteinExistence type="predicted"/>
<dbReference type="OrthoDB" id="6273080at2759"/>
<evidence type="ECO:0000313" key="4">
    <source>
        <dbReference type="Proteomes" id="UP000282613"/>
    </source>
</evidence>
<dbReference type="WBParaSite" id="TASK_0000600101-mRNA-1">
    <property type="protein sequence ID" value="TASK_0000600101-mRNA-1"/>
    <property type="gene ID" value="TASK_0000600101"/>
</dbReference>
<keyword evidence="2" id="KW-0812">Transmembrane</keyword>
<name>A0A0R3W6Z0_TAEAS</name>
<feature type="region of interest" description="Disordered" evidence="1">
    <location>
        <begin position="318"/>
        <end position="358"/>
    </location>
</feature>
<evidence type="ECO:0000313" key="3">
    <source>
        <dbReference type="EMBL" id="VDK35978.1"/>
    </source>
</evidence>
<keyword evidence="4" id="KW-1185">Reference proteome</keyword>
<protein>
    <submittedName>
        <fullName evidence="5">Recep_L_domain domain-containing protein</fullName>
    </submittedName>
</protein>
<evidence type="ECO:0000256" key="1">
    <source>
        <dbReference type="SAM" id="MobiDB-lite"/>
    </source>
</evidence>
<keyword evidence="2" id="KW-0472">Membrane</keyword>
<dbReference type="Proteomes" id="UP000282613">
    <property type="component" value="Unassembled WGS sequence"/>
</dbReference>
<dbReference type="EMBL" id="UYRS01018461">
    <property type="protein sequence ID" value="VDK35978.1"/>
    <property type="molecule type" value="Genomic_DNA"/>
</dbReference>
<feature type="transmembrane region" description="Helical" evidence="2">
    <location>
        <begin position="283"/>
        <end position="307"/>
    </location>
</feature>
<reference evidence="3 4" key="2">
    <citation type="submission" date="2018-11" db="EMBL/GenBank/DDBJ databases">
        <authorList>
            <consortium name="Pathogen Informatics"/>
        </authorList>
    </citation>
    <scope>NUCLEOTIDE SEQUENCE [LARGE SCALE GENOMIC DNA]</scope>
</reference>
<sequence length="358" mass="38592">MSIAVLNAPGYCLAIATAFCAIVYAEANCYCGYRRSGMVVTLRCSSEATELPRSVFRLVLCERMGDIVRIGDSSSVTAVREEAGVLGMAIEPYGLSQLQFGGQVVKLQLNLPLQAKLLDALAFAGLPDLKTFHAWRAPIALEGCSLAGLSKLESLVLSCGSTFDRYITFGPSFKSVRLIGCLGRPLQFICTQCTQRPDISVLRILPGPPSHGGIVTFESWWNSSQATNSVVLGKCRPGVCSDEHICRHSYALKLSRTYRPRKTWTATTPVLLTTSSGNGSPSFISIFLPILALVLVLSIALCLFMSLRISGKLKRKRKLVHRQRGGGGEPQVRPEPTAPPDTALSSSVPLNGNSSIKS</sequence>
<accession>A0A0R3W6Z0</accession>
<gene>
    <name evidence="3" type="ORF">TASK_LOCUS6002</name>
</gene>
<evidence type="ECO:0000313" key="5">
    <source>
        <dbReference type="WBParaSite" id="TASK_0000600101-mRNA-1"/>
    </source>
</evidence>
<feature type="compositionally biased region" description="Polar residues" evidence="1">
    <location>
        <begin position="343"/>
        <end position="358"/>
    </location>
</feature>
<organism evidence="5">
    <name type="scientific">Taenia asiatica</name>
    <name type="common">Asian tapeworm</name>
    <dbReference type="NCBI Taxonomy" id="60517"/>
    <lineage>
        <taxon>Eukaryota</taxon>
        <taxon>Metazoa</taxon>
        <taxon>Spiralia</taxon>
        <taxon>Lophotrochozoa</taxon>
        <taxon>Platyhelminthes</taxon>
        <taxon>Cestoda</taxon>
        <taxon>Eucestoda</taxon>
        <taxon>Cyclophyllidea</taxon>
        <taxon>Taeniidae</taxon>
        <taxon>Taenia</taxon>
    </lineage>
</organism>
<keyword evidence="2" id="KW-1133">Transmembrane helix</keyword>
<evidence type="ECO:0000256" key="2">
    <source>
        <dbReference type="SAM" id="Phobius"/>
    </source>
</evidence>